<proteinExistence type="predicted"/>
<gene>
    <name evidence="1" type="ORF">AUQ44_14290</name>
</gene>
<dbReference type="AlphaFoldDB" id="A0A151JL52"/>
<reference evidence="2" key="1">
    <citation type="submission" date="2015-12" db="EMBL/GenBank/DDBJ databases">
        <authorList>
            <person name="Tarr C.L."/>
            <person name="Gladney L.M."/>
        </authorList>
    </citation>
    <scope>NUCLEOTIDE SEQUENCE [LARGE SCALE GENOMIC DNA]</scope>
    <source>
        <strain evidence="2">2756-81</strain>
    </source>
</reference>
<sequence length="95" mass="10860">MRYLVTRHRGAREWCQQQGYQVDQQLLHLIPDIIQPGDLVIGILPILMVAQIQQNGARYLHLSLDVPEALRGKELDSATMTRLGAKLQEFRIQAI</sequence>
<dbReference type="Pfam" id="PF09652">
    <property type="entry name" value="Cas_VVA1548"/>
    <property type="match status" value="1"/>
</dbReference>
<dbReference type="InterPro" id="IPR013443">
    <property type="entry name" value="CRISPR-assoc_prot_Csx16"/>
</dbReference>
<name>A0A151JL52_9VIBR</name>
<accession>A0A151JL52</accession>
<evidence type="ECO:0000313" key="1">
    <source>
        <dbReference type="EMBL" id="KYN26263.1"/>
    </source>
</evidence>
<dbReference type="Proteomes" id="UP000075349">
    <property type="component" value="Unassembled WGS sequence"/>
</dbReference>
<protein>
    <recommendedName>
        <fullName evidence="3">CRISPR-associated protein</fullName>
    </recommendedName>
</protein>
<evidence type="ECO:0000313" key="2">
    <source>
        <dbReference type="Proteomes" id="UP000075349"/>
    </source>
</evidence>
<organism evidence="1 2">
    <name type="scientific">Vibrio cidicii</name>
    <dbReference type="NCBI Taxonomy" id="1763883"/>
    <lineage>
        <taxon>Bacteria</taxon>
        <taxon>Pseudomonadati</taxon>
        <taxon>Pseudomonadota</taxon>
        <taxon>Gammaproteobacteria</taxon>
        <taxon>Vibrionales</taxon>
        <taxon>Vibrionaceae</taxon>
        <taxon>Vibrio</taxon>
    </lineage>
</organism>
<dbReference type="NCBIfam" id="TIGR02620">
    <property type="entry name" value="cas_VVA1548"/>
    <property type="match status" value="1"/>
</dbReference>
<comment type="caution">
    <text evidence="1">The sequence shown here is derived from an EMBL/GenBank/DDBJ whole genome shotgun (WGS) entry which is preliminary data.</text>
</comment>
<dbReference type="EMBL" id="LOMK01000001">
    <property type="protein sequence ID" value="KYN26263.1"/>
    <property type="molecule type" value="Genomic_DNA"/>
</dbReference>
<evidence type="ECO:0008006" key="3">
    <source>
        <dbReference type="Google" id="ProtNLM"/>
    </source>
</evidence>